<protein>
    <submittedName>
        <fullName evidence="2">Uncharacterized protein</fullName>
    </submittedName>
</protein>
<evidence type="ECO:0000256" key="1">
    <source>
        <dbReference type="SAM" id="Phobius"/>
    </source>
</evidence>
<evidence type="ECO:0000313" key="3">
    <source>
        <dbReference type="Proteomes" id="UP000193067"/>
    </source>
</evidence>
<proteinExistence type="predicted"/>
<reference evidence="2 3" key="1">
    <citation type="journal article" date="2015" name="Biotechnol. Biofuels">
        <title>Enhanced degradation of softwood versus hardwood by the white-rot fungus Pycnoporus coccineus.</title>
        <authorList>
            <person name="Couturier M."/>
            <person name="Navarro D."/>
            <person name="Chevret D."/>
            <person name="Henrissat B."/>
            <person name="Piumi F."/>
            <person name="Ruiz-Duenas F.J."/>
            <person name="Martinez A.T."/>
            <person name="Grigoriev I.V."/>
            <person name="Riley R."/>
            <person name="Lipzen A."/>
            <person name="Berrin J.G."/>
            <person name="Master E.R."/>
            <person name="Rosso M.N."/>
        </authorList>
    </citation>
    <scope>NUCLEOTIDE SEQUENCE [LARGE SCALE GENOMIC DNA]</scope>
    <source>
        <strain evidence="2 3">BRFM310</strain>
    </source>
</reference>
<evidence type="ECO:0000313" key="2">
    <source>
        <dbReference type="EMBL" id="OSD04432.1"/>
    </source>
</evidence>
<sequence>MRSRRGLCLERLGYCSIYAYCSPLALFTILYHYHSFLFSFSLHILIPSPLMSLPALRSPLLSFVFYAPGELVALQQTPLPPHATPLYPSTIVLYPPFFVSRVIHVVAYFCLSSALGCGNSRVPANVVLKHH</sequence>
<name>A0A1Y2IWW8_TRAC3</name>
<keyword evidence="1" id="KW-0812">Transmembrane</keyword>
<gene>
    <name evidence="2" type="ORF">PYCCODRAFT_95954</name>
</gene>
<dbReference type="EMBL" id="KZ084096">
    <property type="protein sequence ID" value="OSD04432.1"/>
    <property type="molecule type" value="Genomic_DNA"/>
</dbReference>
<feature type="transmembrane region" description="Helical" evidence="1">
    <location>
        <begin position="12"/>
        <end position="31"/>
    </location>
</feature>
<organism evidence="2 3">
    <name type="scientific">Trametes coccinea (strain BRFM310)</name>
    <name type="common">Pycnoporus coccineus</name>
    <dbReference type="NCBI Taxonomy" id="1353009"/>
    <lineage>
        <taxon>Eukaryota</taxon>
        <taxon>Fungi</taxon>
        <taxon>Dikarya</taxon>
        <taxon>Basidiomycota</taxon>
        <taxon>Agaricomycotina</taxon>
        <taxon>Agaricomycetes</taxon>
        <taxon>Polyporales</taxon>
        <taxon>Polyporaceae</taxon>
        <taxon>Trametes</taxon>
    </lineage>
</organism>
<keyword evidence="1" id="KW-0472">Membrane</keyword>
<keyword evidence="1" id="KW-1133">Transmembrane helix</keyword>
<keyword evidence="3" id="KW-1185">Reference proteome</keyword>
<accession>A0A1Y2IWW8</accession>
<dbReference type="AlphaFoldDB" id="A0A1Y2IWW8"/>
<dbReference type="Proteomes" id="UP000193067">
    <property type="component" value="Unassembled WGS sequence"/>
</dbReference>